<protein>
    <recommendedName>
        <fullName evidence="3">BZIP domain-containing protein</fullName>
    </recommendedName>
</protein>
<evidence type="ECO:0000313" key="2">
    <source>
        <dbReference type="Proteomes" id="UP000053732"/>
    </source>
</evidence>
<accession>A0A0G4P0N6</accession>
<sequence length="285" mass="33450">MTKSTSSKIVQSISVCGDKLQPSETWAGLTDPDERRRRQNRINQRAHRKRKRLGINKDNSSIPVKFTSSASSIRSQDTVSLQNDPPKPTLCRSSKFLDLLLEQLAQSAYQSYVQGDPRTAHFLTLARVNIFRAFLQNMKLIGWSPNWIDGNAVSHFSIILPQKNATLDDYSHIPFNLRPTRVQRTMPHHPWLDFFPLPKMRDNLIEAGKTWNEDELWNDIMGFWDYSNIDAGLLVWGEPWDVRNWEVTEPFLKKWQWVLRNCPELMQSTNHWRTRRGEELIFRYI</sequence>
<dbReference type="PANTHER" id="PTHR38116">
    <property type="entry name" value="CHROMOSOME 7, WHOLE GENOME SHOTGUN SEQUENCE"/>
    <property type="match status" value="1"/>
</dbReference>
<dbReference type="PANTHER" id="PTHR38116:SF8">
    <property type="entry name" value="BZIP DOMAIN-CONTAINING PROTEIN"/>
    <property type="match status" value="1"/>
</dbReference>
<dbReference type="Pfam" id="PF11905">
    <property type="entry name" value="DUF3425"/>
    <property type="match status" value="1"/>
</dbReference>
<keyword evidence="2" id="KW-1185">Reference proteome</keyword>
<organism evidence="1 2">
    <name type="scientific">Penicillium camemberti (strain FM 013)</name>
    <dbReference type="NCBI Taxonomy" id="1429867"/>
    <lineage>
        <taxon>Eukaryota</taxon>
        <taxon>Fungi</taxon>
        <taxon>Dikarya</taxon>
        <taxon>Ascomycota</taxon>
        <taxon>Pezizomycotina</taxon>
        <taxon>Eurotiomycetes</taxon>
        <taxon>Eurotiomycetidae</taxon>
        <taxon>Eurotiales</taxon>
        <taxon>Aspergillaceae</taxon>
        <taxon>Penicillium</taxon>
    </lineage>
</organism>
<reference evidence="1 2" key="1">
    <citation type="journal article" date="2014" name="Nat. Commun.">
        <title>Multiple recent horizontal transfers of a large genomic region in cheese making fungi.</title>
        <authorList>
            <person name="Cheeseman K."/>
            <person name="Ropars J."/>
            <person name="Renault P."/>
            <person name="Dupont J."/>
            <person name="Gouzy J."/>
            <person name="Branca A."/>
            <person name="Abraham A.L."/>
            <person name="Ceppi M."/>
            <person name="Conseiller E."/>
            <person name="Debuchy R."/>
            <person name="Malagnac F."/>
            <person name="Goarin A."/>
            <person name="Silar P."/>
            <person name="Lacoste S."/>
            <person name="Sallet E."/>
            <person name="Bensimon A."/>
            <person name="Giraud T."/>
            <person name="Brygoo Y."/>
        </authorList>
    </citation>
    <scope>NUCLEOTIDE SEQUENCE [LARGE SCALE GENOMIC DNA]</scope>
    <source>
        <strain evidence="2">FM 013</strain>
    </source>
</reference>
<dbReference type="EMBL" id="HG793136">
    <property type="protein sequence ID" value="CRL19892.1"/>
    <property type="molecule type" value="Genomic_DNA"/>
</dbReference>
<evidence type="ECO:0008006" key="3">
    <source>
        <dbReference type="Google" id="ProtNLM"/>
    </source>
</evidence>
<name>A0A0G4P0N6_PENC3</name>
<dbReference type="Proteomes" id="UP000053732">
    <property type="component" value="Unassembled WGS sequence"/>
</dbReference>
<gene>
    <name evidence="1" type="ORF">PCAMFM013_S003g000684</name>
</gene>
<dbReference type="InterPro" id="IPR021833">
    <property type="entry name" value="DUF3425"/>
</dbReference>
<dbReference type="AlphaFoldDB" id="A0A0G4P0N6"/>
<proteinExistence type="predicted"/>
<evidence type="ECO:0000313" key="1">
    <source>
        <dbReference type="EMBL" id="CRL19892.1"/>
    </source>
</evidence>